<dbReference type="Proteomes" id="UP000198894">
    <property type="component" value="Unassembled WGS sequence"/>
</dbReference>
<dbReference type="EMBL" id="FNEE01000002">
    <property type="protein sequence ID" value="SDI69005.1"/>
    <property type="molecule type" value="Genomic_DNA"/>
</dbReference>
<keyword evidence="1" id="KW-1133">Transmembrane helix</keyword>
<organism evidence="2 3">
    <name type="scientific">Mesorhizobium muleiense</name>
    <dbReference type="NCBI Taxonomy" id="1004279"/>
    <lineage>
        <taxon>Bacteria</taxon>
        <taxon>Pseudomonadati</taxon>
        <taxon>Pseudomonadota</taxon>
        <taxon>Alphaproteobacteria</taxon>
        <taxon>Hyphomicrobiales</taxon>
        <taxon>Phyllobacteriaceae</taxon>
        <taxon>Mesorhizobium</taxon>
    </lineage>
</organism>
<proteinExistence type="predicted"/>
<evidence type="ECO:0000256" key="1">
    <source>
        <dbReference type="SAM" id="Phobius"/>
    </source>
</evidence>
<keyword evidence="1" id="KW-0812">Transmembrane</keyword>
<name>A0A1G8MMI2_9HYPH</name>
<dbReference type="AlphaFoldDB" id="A0A1G8MMI2"/>
<keyword evidence="3" id="KW-1185">Reference proteome</keyword>
<evidence type="ECO:0000313" key="2">
    <source>
        <dbReference type="EMBL" id="SDI69005.1"/>
    </source>
</evidence>
<keyword evidence="1" id="KW-0472">Membrane</keyword>
<gene>
    <name evidence="2" type="ORF">SAMN05428953_102609</name>
</gene>
<sequence length="37" mass="4373">MWQSNVCNGQQKAFMFYMTMRAVLIFAVRLDCDLRKG</sequence>
<reference evidence="3" key="1">
    <citation type="submission" date="2016-10" db="EMBL/GenBank/DDBJ databases">
        <authorList>
            <person name="Varghese N."/>
            <person name="Submissions S."/>
        </authorList>
    </citation>
    <scope>NUCLEOTIDE SEQUENCE [LARGE SCALE GENOMIC DNA]</scope>
    <source>
        <strain evidence="3">CGMCC 1.11022</strain>
    </source>
</reference>
<feature type="transmembrane region" description="Helical" evidence="1">
    <location>
        <begin position="14"/>
        <end position="32"/>
    </location>
</feature>
<protein>
    <submittedName>
        <fullName evidence="2">Predicted small integral membrane protein</fullName>
    </submittedName>
</protein>
<dbReference type="RefSeq" id="WP_139172543.1">
    <property type="nucleotide sequence ID" value="NZ_FNEE01000002.1"/>
</dbReference>
<accession>A0A1G8MMI2</accession>
<evidence type="ECO:0000313" key="3">
    <source>
        <dbReference type="Proteomes" id="UP000198894"/>
    </source>
</evidence>